<evidence type="ECO:0000259" key="5">
    <source>
        <dbReference type="Pfam" id="PF13807"/>
    </source>
</evidence>
<dbReference type="InterPro" id="IPR032807">
    <property type="entry name" value="GNVR"/>
</dbReference>
<feature type="coiled-coil region" evidence="1">
    <location>
        <begin position="271"/>
        <end position="319"/>
    </location>
</feature>
<evidence type="ECO:0000313" key="8">
    <source>
        <dbReference type="Proteomes" id="UP001596091"/>
    </source>
</evidence>
<reference evidence="8" key="1">
    <citation type="journal article" date="2019" name="Int. J. Syst. Evol. Microbiol.">
        <title>The Global Catalogue of Microorganisms (GCM) 10K type strain sequencing project: providing services to taxonomists for standard genome sequencing and annotation.</title>
        <authorList>
            <consortium name="The Broad Institute Genomics Platform"/>
            <consortium name="The Broad Institute Genome Sequencing Center for Infectious Disease"/>
            <person name="Wu L."/>
            <person name="Ma J."/>
        </authorList>
    </citation>
    <scope>NUCLEOTIDE SEQUENCE [LARGE SCALE GENOMIC DNA]</scope>
    <source>
        <strain evidence="8">JCM 4087</strain>
    </source>
</reference>
<keyword evidence="2" id="KW-0812">Transmembrane</keyword>
<dbReference type="Proteomes" id="UP001596091">
    <property type="component" value="Unassembled WGS sequence"/>
</dbReference>
<dbReference type="InterPro" id="IPR019554">
    <property type="entry name" value="Soluble_ligand-bd"/>
</dbReference>
<organism evidence="7 8">
    <name type="scientific">Acidicapsa dinghuensis</name>
    <dbReference type="NCBI Taxonomy" id="2218256"/>
    <lineage>
        <taxon>Bacteria</taxon>
        <taxon>Pseudomonadati</taxon>
        <taxon>Acidobacteriota</taxon>
        <taxon>Terriglobia</taxon>
        <taxon>Terriglobales</taxon>
        <taxon>Acidobacteriaceae</taxon>
        <taxon>Acidicapsa</taxon>
    </lineage>
</organism>
<keyword evidence="1" id="KW-0175">Coiled coil</keyword>
<gene>
    <name evidence="7" type="ORF">ACFPT7_21535</name>
</gene>
<dbReference type="Pfam" id="PF10531">
    <property type="entry name" value="SLBB"/>
    <property type="match status" value="1"/>
</dbReference>
<dbReference type="Gene3D" id="3.10.560.10">
    <property type="entry name" value="Outer membrane lipoprotein wza domain like"/>
    <property type="match status" value="2"/>
</dbReference>
<evidence type="ECO:0000256" key="2">
    <source>
        <dbReference type="SAM" id="Phobius"/>
    </source>
</evidence>
<keyword evidence="2" id="KW-0472">Membrane</keyword>
<feature type="domain" description="Soluble ligand binding" evidence="4">
    <location>
        <begin position="686"/>
        <end position="739"/>
    </location>
</feature>
<dbReference type="InterPro" id="IPR050445">
    <property type="entry name" value="Bact_polysacc_biosynth/exp"/>
</dbReference>
<dbReference type="PANTHER" id="PTHR32309:SF13">
    <property type="entry name" value="FERRIC ENTEROBACTIN TRANSPORT PROTEIN FEPE"/>
    <property type="match status" value="1"/>
</dbReference>
<protein>
    <submittedName>
        <fullName evidence="7">Polysaccharide biosynthesis/export family protein</fullName>
    </submittedName>
</protein>
<feature type="domain" description="Polysaccharide export protein N-terminal" evidence="3">
    <location>
        <begin position="522"/>
        <end position="591"/>
    </location>
</feature>
<dbReference type="Pfam" id="PF22461">
    <property type="entry name" value="SLBB_2"/>
    <property type="match status" value="1"/>
</dbReference>
<evidence type="ECO:0000259" key="3">
    <source>
        <dbReference type="Pfam" id="PF02563"/>
    </source>
</evidence>
<evidence type="ECO:0000259" key="6">
    <source>
        <dbReference type="Pfam" id="PF22461"/>
    </source>
</evidence>
<proteinExistence type="predicted"/>
<dbReference type="Pfam" id="PF13807">
    <property type="entry name" value="GNVR"/>
    <property type="match status" value="1"/>
</dbReference>
<dbReference type="InterPro" id="IPR054765">
    <property type="entry name" value="SLBB_dom"/>
</dbReference>
<sequence>MVGFFLTACLLYCLIAPKKYDATAVVALRMQPASTLSVEGAETMASASILSTPLELETLVNVLRSEDLRWRVIRGERLYAAAGFDPAFVKRFPKFDVNHPEPAAQERLLDRFDKLLRVRVMPRTLLVEVRFRSRDPELSARVANALVTAYQAREVEMRRLATQTASSWLQGQLDALTATLHGKEKELAAFESSHGFLTTEQSQPGGQPMETLRNPAVQQVDETERLWSQASGDRILRQALYVQAQQGDPEAVLAANPDLQAEMGPGGAAMAQQLRGHLSEVQVELAQLRLEHGPNYPHVQELERAAQEITAELKAEDAKLLDGFERSWKAAAGREEMLRKQLDEEMAQGVKENDATIRYASLLQEVESGQELCTRLRRRIEEAGMSAGVRGSSISVVDEARVPFKAATPDVPLYLAIALFVGGWVAVAMALLLDAMRPMAKVGAVVLVAFTLFGGWNGRAQAPTPNTQGLPTGVVRLPEDAPVRNPPNPKTAPQVWSAGEAVIPQPVQNHSEQSGAAMALPIAAGDFLEVSEFHLQEFHAQVRVAADGTVELPLVGAVQVRGMSEHEAARAIEKVLLDKGMLVHPQVAVMVTNAAGQDVSVMGEVARPGVYAYTVHHRLLDVIAAAQGLTPNAGRLVNVFHRDDPKTPHPVVLEPTGAVSAADAKVDHDPELEPGDTVLVSRAGLAYVIGDVVRPGGFAVDPVQGLTVVQALSLAWGATPNAATGKAILIRDQPGGRMLTRLNLKRMIRGQDPDEPVRDRDILFVPDSTAKNLANKSIEAAIQSAIGVSIYAGLVYSQRF</sequence>
<keyword evidence="8" id="KW-1185">Reference proteome</keyword>
<accession>A0ABW1EKZ1</accession>
<evidence type="ECO:0000259" key="4">
    <source>
        <dbReference type="Pfam" id="PF10531"/>
    </source>
</evidence>
<dbReference type="PANTHER" id="PTHR32309">
    <property type="entry name" value="TYROSINE-PROTEIN KINASE"/>
    <property type="match status" value="1"/>
</dbReference>
<comment type="caution">
    <text evidence="7">The sequence shown here is derived from an EMBL/GenBank/DDBJ whole genome shotgun (WGS) entry which is preliminary data.</text>
</comment>
<dbReference type="InterPro" id="IPR003715">
    <property type="entry name" value="Poly_export_N"/>
</dbReference>
<feature type="transmembrane region" description="Helical" evidence="2">
    <location>
        <begin position="411"/>
        <end position="433"/>
    </location>
</feature>
<name>A0ABW1EKZ1_9BACT</name>
<dbReference type="EMBL" id="JBHSPH010000010">
    <property type="protein sequence ID" value="MFC5864905.1"/>
    <property type="molecule type" value="Genomic_DNA"/>
</dbReference>
<dbReference type="Pfam" id="PF02563">
    <property type="entry name" value="Poly_export"/>
    <property type="match status" value="1"/>
</dbReference>
<feature type="domain" description="SLBB" evidence="6">
    <location>
        <begin position="597"/>
        <end position="680"/>
    </location>
</feature>
<keyword evidence="2" id="KW-1133">Transmembrane helix</keyword>
<evidence type="ECO:0000256" key="1">
    <source>
        <dbReference type="SAM" id="Coils"/>
    </source>
</evidence>
<feature type="domain" description="Tyrosine-protein kinase G-rich" evidence="5">
    <location>
        <begin position="362"/>
        <end position="432"/>
    </location>
</feature>
<feature type="transmembrane region" description="Helical" evidence="2">
    <location>
        <begin position="440"/>
        <end position="458"/>
    </location>
</feature>
<evidence type="ECO:0000313" key="7">
    <source>
        <dbReference type="EMBL" id="MFC5864905.1"/>
    </source>
</evidence>